<comment type="similarity">
    <text evidence="1">To bacterial alkanal monooxygenase alpha and beta chains.</text>
</comment>
<evidence type="ECO:0000313" key="3">
    <source>
        <dbReference type="EMBL" id="MBN8204334.1"/>
    </source>
</evidence>
<reference evidence="3" key="1">
    <citation type="submission" date="2020-12" db="EMBL/GenBank/DDBJ databases">
        <title>PHA producing bacteria isolated from mangrove.</title>
        <authorList>
            <person name="Zheng W."/>
            <person name="Yu S."/>
            <person name="Huang Y."/>
        </authorList>
    </citation>
    <scope>NUCLEOTIDE SEQUENCE</scope>
    <source>
        <strain evidence="3">GN8-5</strain>
    </source>
</reference>
<dbReference type="Proteomes" id="UP000664385">
    <property type="component" value="Unassembled WGS sequence"/>
</dbReference>
<gene>
    <name evidence="3" type="ORF">JF543_00005</name>
</gene>
<protein>
    <submittedName>
        <fullName evidence="3">LLM class flavin-dependent oxidoreductase</fullName>
    </submittedName>
</protein>
<evidence type="ECO:0000313" key="4">
    <source>
        <dbReference type="Proteomes" id="UP000664385"/>
    </source>
</evidence>
<comment type="caution">
    <text evidence="3">The sequence shown here is derived from an EMBL/GenBank/DDBJ whole genome shotgun (WGS) entry which is preliminary data.</text>
</comment>
<dbReference type="SUPFAM" id="SSF51679">
    <property type="entry name" value="Bacterial luciferase-like"/>
    <property type="match status" value="1"/>
</dbReference>
<dbReference type="CDD" id="cd00347">
    <property type="entry name" value="Flavin_utilizing_monoxygenases"/>
    <property type="match status" value="1"/>
</dbReference>
<organism evidence="3 4">
    <name type="scientific">Microbacterium esteraromaticum</name>
    <dbReference type="NCBI Taxonomy" id="57043"/>
    <lineage>
        <taxon>Bacteria</taxon>
        <taxon>Bacillati</taxon>
        <taxon>Actinomycetota</taxon>
        <taxon>Actinomycetes</taxon>
        <taxon>Micrococcales</taxon>
        <taxon>Microbacteriaceae</taxon>
        <taxon>Microbacterium</taxon>
    </lineage>
</organism>
<dbReference type="AlphaFoldDB" id="A0A939DTS9"/>
<dbReference type="PANTHER" id="PTHR30137">
    <property type="entry name" value="LUCIFERASE-LIKE MONOOXYGENASE"/>
    <property type="match status" value="1"/>
</dbReference>
<dbReference type="Gene3D" id="3.20.20.30">
    <property type="entry name" value="Luciferase-like domain"/>
    <property type="match status" value="1"/>
</dbReference>
<accession>A0A939DTS9</accession>
<evidence type="ECO:0000259" key="2">
    <source>
        <dbReference type="Pfam" id="PF00296"/>
    </source>
</evidence>
<dbReference type="PANTHER" id="PTHR30137:SF20">
    <property type="entry name" value="N-ACETYL-S-ALKYLCYSTEINE MONOOXYGENASE"/>
    <property type="match status" value="1"/>
</dbReference>
<dbReference type="InterPro" id="IPR036661">
    <property type="entry name" value="Luciferase-like_sf"/>
</dbReference>
<dbReference type="Pfam" id="PF00296">
    <property type="entry name" value="Bac_luciferase"/>
    <property type="match status" value="1"/>
</dbReference>
<dbReference type="InterPro" id="IPR011251">
    <property type="entry name" value="Luciferase-like_dom"/>
</dbReference>
<proteinExistence type="predicted"/>
<dbReference type="InterPro" id="IPR019949">
    <property type="entry name" value="CmoO-like"/>
</dbReference>
<sequence>MPRPRSRLHPTMTTPALSVLDLVPVRATSDGTVQTSAQALTSSLSLAQRADELGLRRYWFAEHHNMPAVASTSPPVLIAAAAARTRRIRVGSGGVMLPNHAPLIVAEQFAALEALAPGRIDLGLGRAPGSDPVITQLLRSSGAAGDVERFPQHVQDIALMLQPDGATVQFTSGGQYQVHSTPSATGAPQIWMLGSSDYSAQLAAAHGLPYVFANHFSGHGLERALDLYRSGFQPSETLAEPRTFLTANVVAADTAEEADDRALPQLRMMARLQQNKPLTALQTVEQAKTGLAADADPAEHSLIAAMRQRWFIGDGPSVASDLSAFAARHGVDEIMLSPVAGAYEAEPLDETPGRIRTLELLAR</sequence>
<evidence type="ECO:0000256" key="1">
    <source>
        <dbReference type="ARBA" id="ARBA00007789"/>
    </source>
</evidence>
<dbReference type="GO" id="GO:0016705">
    <property type="term" value="F:oxidoreductase activity, acting on paired donors, with incorporation or reduction of molecular oxygen"/>
    <property type="evidence" value="ECO:0007669"/>
    <property type="project" value="InterPro"/>
</dbReference>
<dbReference type="EMBL" id="JAEMWU010000001">
    <property type="protein sequence ID" value="MBN8204334.1"/>
    <property type="molecule type" value="Genomic_DNA"/>
</dbReference>
<dbReference type="GO" id="GO:0005829">
    <property type="term" value="C:cytosol"/>
    <property type="evidence" value="ECO:0007669"/>
    <property type="project" value="TreeGrafter"/>
</dbReference>
<feature type="domain" description="Luciferase-like" evidence="2">
    <location>
        <begin position="30"/>
        <end position="332"/>
    </location>
</feature>
<name>A0A939DTS9_9MICO</name>
<dbReference type="InterPro" id="IPR050766">
    <property type="entry name" value="Bact_Lucif_Oxidored"/>
</dbReference>
<dbReference type="NCBIfam" id="TIGR03558">
    <property type="entry name" value="oxido_grp_1"/>
    <property type="match status" value="1"/>
</dbReference>